<proteinExistence type="predicted"/>
<reference evidence="1" key="1">
    <citation type="submission" date="2018-01" db="EMBL/GenBank/DDBJ databases">
        <title>An insight into the sialome of Amazonian anophelines.</title>
        <authorList>
            <person name="Ribeiro J.M."/>
            <person name="Scarpassa V."/>
            <person name="Calvo E."/>
        </authorList>
    </citation>
    <scope>NUCLEOTIDE SEQUENCE</scope>
    <source>
        <tissue evidence="1">Salivary glands</tissue>
    </source>
</reference>
<sequence length="184" mass="21279">MYWLYCFVPHLVSPLFVSLCVCWWLSGCDDCILLPVFFDLKAPVPLEMLVLIVIGEEGRDGVGTAGHHSGRCLLERRRVALDFLLWWVGANHLHHFVHWHSHSVGLLHILEPVHNLTLDDEIDANLVLDTLLNYKHVLFQLRQVAGEVELHRITVGRNESQLFHDHFAWVRIVENNLLRLCLSQ</sequence>
<dbReference type="AlphaFoldDB" id="A0A2M4B190"/>
<accession>A0A2M4B190</accession>
<name>A0A2M4B190_9DIPT</name>
<evidence type="ECO:0000313" key="1">
    <source>
        <dbReference type="EMBL" id="MBW46821.1"/>
    </source>
</evidence>
<protein>
    <submittedName>
        <fullName evidence="1">Putative secreted protein</fullName>
    </submittedName>
</protein>
<organism evidence="1">
    <name type="scientific">Anopheles triannulatus</name>
    <dbReference type="NCBI Taxonomy" id="58253"/>
    <lineage>
        <taxon>Eukaryota</taxon>
        <taxon>Metazoa</taxon>
        <taxon>Ecdysozoa</taxon>
        <taxon>Arthropoda</taxon>
        <taxon>Hexapoda</taxon>
        <taxon>Insecta</taxon>
        <taxon>Pterygota</taxon>
        <taxon>Neoptera</taxon>
        <taxon>Endopterygota</taxon>
        <taxon>Diptera</taxon>
        <taxon>Nematocera</taxon>
        <taxon>Culicoidea</taxon>
        <taxon>Culicidae</taxon>
        <taxon>Anophelinae</taxon>
        <taxon>Anopheles</taxon>
    </lineage>
</organism>
<dbReference type="EMBL" id="GGFK01013500">
    <property type="protein sequence ID" value="MBW46821.1"/>
    <property type="molecule type" value="Transcribed_RNA"/>
</dbReference>